<dbReference type="SUPFAM" id="SSF51730">
    <property type="entry name" value="FAD-linked oxidoreductase"/>
    <property type="match status" value="1"/>
</dbReference>
<dbReference type="InterPro" id="IPR002872">
    <property type="entry name" value="Proline_DH_dom"/>
</dbReference>
<evidence type="ECO:0000259" key="11">
    <source>
        <dbReference type="Pfam" id="PF01619"/>
    </source>
</evidence>
<dbReference type="Gene3D" id="3.20.20.220">
    <property type="match status" value="1"/>
</dbReference>
<dbReference type="PIRSF" id="PIRSF000196">
    <property type="entry name" value="Pro_dehydrog"/>
    <property type="match status" value="1"/>
</dbReference>
<keyword evidence="5 10" id="KW-0274">FAD</keyword>
<gene>
    <name evidence="12" type="ORF">A2Z06_02210</name>
</gene>
<dbReference type="PANTHER" id="PTHR13914">
    <property type="entry name" value="PROLINE OXIDASE"/>
    <property type="match status" value="1"/>
</dbReference>
<evidence type="ECO:0000256" key="4">
    <source>
        <dbReference type="ARBA" id="ARBA00022741"/>
    </source>
</evidence>
<feature type="domain" description="Proline dehydrogenase" evidence="11">
    <location>
        <begin position="43"/>
        <end position="296"/>
    </location>
</feature>
<dbReference type="Proteomes" id="UP000179034">
    <property type="component" value="Unassembled WGS sequence"/>
</dbReference>
<feature type="binding site" evidence="10">
    <location>
        <begin position="184"/>
        <end position="186"/>
    </location>
    <ligand>
        <name>FAD</name>
        <dbReference type="ChEBI" id="CHEBI:57692"/>
    </ligand>
</feature>
<feature type="binding site" evidence="10">
    <location>
        <position position="160"/>
    </location>
    <ligand>
        <name>FAD</name>
        <dbReference type="ChEBI" id="CHEBI:57692"/>
    </ligand>
</feature>
<accession>A0A1F5YCN6</accession>
<dbReference type="EMBL" id="MFIW01000063">
    <property type="protein sequence ID" value="OGF97726.1"/>
    <property type="molecule type" value="Genomic_DNA"/>
</dbReference>
<comment type="caution">
    <text evidence="12">The sequence shown here is derived from an EMBL/GenBank/DDBJ whole genome shotgun (WGS) entry which is preliminary data.</text>
</comment>
<sequence length="305" mass="34819">MITRNLLLTISESKRLTGFISRNGLASRLASRFVAGETLPEAIEEIRKLNSGKTKATIDHLGENVEDRAGAQGAARVYLDILDAVRRERLDANVSLKLTQLGLDIDNEFCRDNLFRIAEGAKALGNFVRIDMESSAYTDRTLDIFRSAFERYGNVGVVIQSCLYRSERDVEWINGLRARVRLCKGAYREPREIAFPRKKDVDRNFLQLARLLLKGGIYPAFATHDERMIEGTLSIARELGRSPEEFEFQMLYGIRRDLQKGLVEDGYTVRVYAAYGKKWAPFFVRRLAERPANVLFLLKNLFREG</sequence>
<organism evidence="12 13">
    <name type="scientific">Candidatus Glassbacteria bacterium RBG_16_58_8</name>
    <dbReference type="NCBI Taxonomy" id="1817866"/>
    <lineage>
        <taxon>Bacteria</taxon>
        <taxon>Candidatus Glassiibacteriota</taxon>
    </lineage>
</organism>
<evidence type="ECO:0000256" key="1">
    <source>
        <dbReference type="ARBA" id="ARBA00004739"/>
    </source>
</evidence>
<dbReference type="UniPathway" id="UPA00261">
    <property type="reaction ID" value="UER00373"/>
</dbReference>
<dbReference type="PANTHER" id="PTHR13914:SF0">
    <property type="entry name" value="PROLINE DEHYDROGENASE 1, MITOCHONDRIAL"/>
    <property type="match status" value="1"/>
</dbReference>
<evidence type="ECO:0000256" key="3">
    <source>
        <dbReference type="ARBA" id="ARBA00022630"/>
    </source>
</evidence>
<comment type="cofactor">
    <cofactor evidence="10">
        <name>FAD</name>
        <dbReference type="ChEBI" id="CHEBI:57692"/>
    </cofactor>
    <text evidence="10">Binds 1 FAD per subunit.</text>
</comment>
<dbReference type="GO" id="GO:0004657">
    <property type="term" value="F:proline dehydrogenase activity"/>
    <property type="evidence" value="ECO:0007669"/>
    <property type="project" value="UniProtKB-EC"/>
</dbReference>
<dbReference type="AlphaFoldDB" id="A0A1F5YCN6"/>
<dbReference type="InterPro" id="IPR008219">
    <property type="entry name" value="PRODH_bac_arc"/>
</dbReference>
<evidence type="ECO:0000256" key="8">
    <source>
        <dbReference type="ARBA" id="ARBA00048779"/>
    </source>
</evidence>
<comment type="catalytic activity">
    <reaction evidence="8">
        <text>L-proline + a quinone = (S)-1-pyrroline-5-carboxylate + a quinol + H(+)</text>
        <dbReference type="Rhea" id="RHEA:23784"/>
        <dbReference type="ChEBI" id="CHEBI:15378"/>
        <dbReference type="ChEBI" id="CHEBI:17388"/>
        <dbReference type="ChEBI" id="CHEBI:24646"/>
        <dbReference type="ChEBI" id="CHEBI:60039"/>
        <dbReference type="ChEBI" id="CHEBI:132124"/>
        <dbReference type="EC" id="1.5.5.2"/>
    </reaction>
</comment>
<reference evidence="12 13" key="1">
    <citation type="journal article" date="2016" name="Nat. Commun.">
        <title>Thousands of microbial genomes shed light on interconnected biogeochemical processes in an aquifer system.</title>
        <authorList>
            <person name="Anantharaman K."/>
            <person name="Brown C.T."/>
            <person name="Hug L.A."/>
            <person name="Sharon I."/>
            <person name="Castelle C.J."/>
            <person name="Probst A.J."/>
            <person name="Thomas B.C."/>
            <person name="Singh A."/>
            <person name="Wilkins M.J."/>
            <person name="Karaoz U."/>
            <person name="Brodie E.L."/>
            <person name="Williams K.H."/>
            <person name="Hubbard S.S."/>
            <person name="Banfield J.F."/>
        </authorList>
    </citation>
    <scope>NUCLEOTIDE SEQUENCE [LARGE SCALE GENOMIC DNA]</scope>
</reference>
<protein>
    <recommendedName>
        <fullName evidence="2">proline dehydrogenase</fullName>
        <ecNumber evidence="2">1.5.5.2</ecNumber>
    </recommendedName>
</protein>
<dbReference type="GO" id="GO:0000166">
    <property type="term" value="F:nucleotide binding"/>
    <property type="evidence" value="ECO:0007669"/>
    <property type="project" value="UniProtKB-KW"/>
</dbReference>
<evidence type="ECO:0000256" key="10">
    <source>
        <dbReference type="PIRSR" id="PIRSR000196-2"/>
    </source>
</evidence>
<evidence type="ECO:0000256" key="2">
    <source>
        <dbReference type="ARBA" id="ARBA00012695"/>
    </source>
</evidence>
<evidence type="ECO:0000256" key="5">
    <source>
        <dbReference type="ARBA" id="ARBA00022827"/>
    </source>
</evidence>
<feature type="binding site" evidence="10">
    <location>
        <position position="132"/>
    </location>
    <ligand>
        <name>FAD</name>
        <dbReference type="ChEBI" id="CHEBI:57692"/>
    </ligand>
</feature>
<proteinExistence type="predicted"/>
<keyword evidence="4 10" id="KW-0547">Nucleotide-binding</keyword>
<feature type="binding site" evidence="10">
    <location>
        <position position="198"/>
    </location>
    <ligand>
        <name>FAD</name>
        <dbReference type="ChEBI" id="CHEBI:57692"/>
    </ligand>
</feature>
<evidence type="ECO:0000313" key="12">
    <source>
        <dbReference type="EMBL" id="OGF97726.1"/>
    </source>
</evidence>
<evidence type="ECO:0000256" key="7">
    <source>
        <dbReference type="ARBA" id="ARBA00023062"/>
    </source>
</evidence>
<dbReference type="GO" id="GO:0010133">
    <property type="term" value="P:L-proline catabolic process to L-glutamate"/>
    <property type="evidence" value="ECO:0007669"/>
    <property type="project" value="UniProtKB-UniPathway"/>
</dbReference>
<keyword evidence="7" id="KW-0642">Proline metabolism</keyword>
<evidence type="ECO:0000256" key="9">
    <source>
        <dbReference type="PIRSR" id="PIRSR000196-1"/>
    </source>
</evidence>
<keyword evidence="6" id="KW-0560">Oxidoreductase</keyword>
<dbReference type="InterPro" id="IPR029041">
    <property type="entry name" value="FAD-linked_oxidoreductase-like"/>
</dbReference>
<dbReference type="InterPro" id="IPR015659">
    <property type="entry name" value="Proline_oxidase"/>
</dbReference>
<name>A0A1F5YCN6_9BACT</name>
<dbReference type="Pfam" id="PF01619">
    <property type="entry name" value="Pro_dh"/>
    <property type="match status" value="1"/>
</dbReference>
<evidence type="ECO:0000313" key="13">
    <source>
        <dbReference type="Proteomes" id="UP000179034"/>
    </source>
</evidence>
<keyword evidence="3" id="KW-0285">Flavoprotein</keyword>
<feature type="binding site" evidence="10">
    <location>
        <begin position="223"/>
        <end position="224"/>
    </location>
    <ligand>
        <name>FAD</name>
        <dbReference type="ChEBI" id="CHEBI:57692"/>
    </ligand>
</feature>
<comment type="pathway">
    <text evidence="1">Amino-acid degradation; L-proline degradation into L-glutamate; L-glutamate from L-proline: step 1/2.</text>
</comment>
<feature type="binding site" evidence="9">
    <location>
        <position position="286"/>
    </location>
    <ligand>
        <name>substrate</name>
    </ligand>
</feature>
<feature type="binding site" evidence="9">
    <location>
        <position position="285"/>
    </location>
    <ligand>
        <name>substrate</name>
    </ligand>
</feature>
<evidence type="ECO:0000256" key="6">
    <source>
        <dbReference type="ARBA" id="ARBA00023002"/>
    </source>
</evidence>
<feature type="binding site" evidence="9">
    <location>
        <position position="97"/>
    </location>
    <ligand>
        <name>substrate</name>
    </ligand>
</feature>
<dbReference type="EC" id="1.5.5.2" evidence="2"/>